<evidence type="ECO:0000313" key="3">
    <source>
        <dbReference type="Proteomes" id="UP000579281"/>
    </source>
</evidence>
<dbReference type="SMART" id="SM00746">
    <property type="entry name" value="TRASH"/>
    <property type="match status" value="1"/>
</dbReference>
<name>A0A841L128_9FIRM</name>
<sequence>MNTFVQFVWILALYMLVSRVFGKIVQAGANSSKENERTVNGLEKNEDLAKEIRTQSESIIEVVKDAYCEAYIPKEKAYQVIDEDGTVHYFCSWDCRQKYIQAHEHIKAS</sequence>
<protein>
    <submittedName>
        <fullName evidence="2">YHS domain-containing protein</fullName>
    </submittedName>
</protein>
<organism evidence="2 3">
    <name type="scientific">Anaerosolibacter carboniphilus</name>
    <dbReference type="NCBI Taxonomy" id="1417629"/>
    <lineage>
        <taxon>Bacteria</taxon>
        <taxon>Bacillati</taxon>
        <taxon>Bacillota</taxon>
        <taxon>Clostridia</taxon>
        <taxon>Peptostreptococcales</taxon>
        <taxon>Thermotaleaceae</taxon>
        <taxon>Anaerosolibacter</taxon>
    </lineage>
</organism>
<dbReference type="EMBL" id="JACHEN010000036">
    <property type="protein sequence ID" value="MBB6218298.1"/>
    <property type="molecule type" value="Genomic_DNA"/>
</dbReference>
<dbReference type="InterPro" id="IPR010507">
    <property type="entry name" value="Znf_MYM"/>
</dbReference>
<gene>
    <name evidence="2" type="ORF">HNQ80_004462</name>
</gene>
<keyword evidence="3" id="KW-1185">Reference proteome</keyword>
<dbReference type="RefSeq" id="WP_184312788.1">
    <property type="nucleotide sequence ID" value="NZ_JACHEN010000036.1"/>
</dbReference>
<reference evidence="2 3" key="1">
    <citation type="submission" date="2020-08" db="EMBL/GenBank/DDBJ databases">
        <title>Genomic Encyclopedia of Type Strains, Phase IV (KMG-IV): sequencing the most valuable type-strain genomes for metagenomic binning, comparative biology and taxonomic classification.</title>
        <authorList>
            <person name="Goeker M."/>
        </authorList>
    </citation>
    <scope>NUCLEOTIDE SEQUENCE [LARGE SCALE GENOMIC DNA]</scope>
    <source>
        <strain evidence="2 3">DSM 103526</strain>
    </source>
</reference>
<dbReference type="AlphaFoldDB" id="A0A841L128"/>
<dbReference type="InterPro" id="IPR011017">
    <property type="entry name" value="TRASH_dom"/>
</dbReference>
<proteinExistence type="predicted"/>
<accession>A0A841L128</accession>
<evidence type="ECO:0000313" key="2">
    <source>
        <dbReference type="EMBL" id="MBB6218298.1"/>
    </source>
</evidence>
<feature type="domain" description="TRASH" evidence="1">
    <location>
        <begin position="65"/>
        <end position="103"/>
    </location>
</feature>
<comment type="caution">
    <text evidence="2">The sequence shown here is derived from an EMBL/GenBank/DDBJ whole genome shotgun (WGS) entry which is preliminary data.</text>
</comment>
<dbReference type="Proteomes" id="UP000579281">
    <property type="component" value="Unassembled WGS sequence"/>
</dbReference>
<dbReference type="Pfam" id="PF06467">
    <property type="entry name" value="zf-FCS"/>
    <property type="match status" value="1"/>
</dbReference>
<evidence type="ECO:0000259" key="1">
    <source>
        <dbReference type="SMART" id="SM00746"/>
    </source>
</evidence>
<dbReference type="GO" id="GO:0008270">
    <property type="term" value="F:zinc ion binding"/>
    <property type="evidence" value="ECO:0007669"/>
    <property type="project" value="InterPro"/>
</dbReference>